<reference evidence="3 4" key="1">
    <citation type="journal article" date="2011" name="PLoS Genet.">
        <title>Finished genome of the fungal wheat pathogen Mycosphaerella graminicola reveals dispensome structure, chromosome plasticity, and stealth pathogenesis.</title>
        <authorList>
            <person name="Goodwin S.B."/>
            <person name="Ben M'barek S."/>
            <person name="Dhillon B."/>
            <person name="Wittenberg A.H.J."/>
            <person name="Crane C.F."/>
            <person name="Hane J.K."/>
            <person name="Foster A.J."/>
            <person name="Van der Lee T.A.J."/>
            <person name="Grimwood J."/>
            <person name="Aerts A."/>
            <person name="Antoniw J."/>
            <person name="Bailey A."/>
            <person name="Bluhm B."/>
            <person name="Bowler J."/>
            <person name="Bristow J."/>
            <person name="van der Burgt A."/>
            <person name="Canto-Canche B."/>
            <person name="Churchill A.C.L."/>
            <person name="Conde-Ferraez L."/>
            <person name="Cools H.J."/>
            <person name="Coutinho P.M."/>
            <person name="Csukai M."/>
            <person name="Dehal P."/>
            <person name="De Wit P."/>
            <person name="Donzelli B."/>
            <person name="van de Geest H.C."/>
            <person name="van Ham R.C.H.J."/>
            <person name="Hammond-Kosack K.E."/>
            <person name="Henrissat B."/>
            <person name="Kilian A."/>
            <person name="Kobayashi A.K."/>
            <person name="Koopmann E."/>
            <person name="Kourmpetis Y."/>
            <person name="Kuzniar A."/>
            <person name="Lindquist E."/>
            <person name="Lombard V."/>
            <person name="Maliepaard C."/>
            <person name="Martins N."/>
            <person name="Mehrabi R."/>
            <person name="Nap J.P.H."/>
            <person name="Ponomarenko A."/>
            <person name="Rudd J.J."/>
            <person name="Salamov A."/>
            <person name="Schmutz J."/>
            <person name="Schouten H.J."/>
            <person name="Shapiro H."/>
            <person name="Stergiopoulos I."/>
            <person name="Torriani S.F.F."/>
            <person name="Tu H."/>
            <person name="de Vries R.P."/>
            <person name="Waalwijk C."/>
            <person name="Ware S.B."/>
            <person name="Wiebenga A."/>
            <person name="Zwiers L.-H."/>
            <person name="Oliver R.P."/>
            <person name="Grigoriev I.V."/>
            <person name="Kema G.H.J."/>
        </authorList>
    </citation>
    <scope>NUCLEOTIDE SEQUENCE [LARGE SCALE GENOMIC DNA]</scope>
    <source>
        <strain evidence="4">CBS 115943 / IPO323</strain>
    </source>
</reference>
<feature type="transmembrane region" description="Helical" evidence="2">
    <location>
        <begin position="135"/>
        <end position="157"/>
    </location>
</feature>
<feature type="region of interest" description="Disordered" evidence="1">
    <location>
        <begin position="395"/>
        <end position="434"/>
    </location>
</feature>
<dbReference type="KEGG" id="ztr:MYCGRDRAFT_55860"/>
<organism evidence="3 4">
    <name type="scientific">Zymoseptoria tritici (strain CBS 115943 / IPO323)</name>
    <name type="common">Speckled leaf blotch fungus</name>
    <name type="synonym">Septoria tritici</name>
    <dbReference type="NCBI Taxonomy" id="336722"/>
    <lineage>
        <taxon>Eukaryota</taxon>
        <taxon>Fungi</taxon>
        <taxon>Dikarya</taxon>
        <taxon>Ascomycota</taxon>
        <taxon>Pezizomycotina</taxon>
        <taxon>Dothideomycetes</taxon>
        <taxon>Dothideomycetidae</taxon>
        <taxon>Mycosphaerellales</taxon>
        <taxon>Mycosphaerellaceae</taxon>
        <taxon>Zymoseptoria</taxon>
    </lineage>
</organism>
<feature type="transmembrane region" description="Helical" evidence="2">
    <location>
        <begin position="288"/>
        <end position="305"/>
    </location>
</feature>
<dbReference type="EMBL" id="CM001197">
    <property type="protein sequence ID" value="EGP90112.1"/>
    <property type="molecule type" value="Genomic_DNA"/>
</dbReference>
<dbReference type="InParanoid" id="F9X356"/>
<accession>F9X356</accession>
<evidence type="ECO:0000313" key="4">
    <source>
        <dbReference type="Proteomes" id="UP000008062"/>
    </source>
</evidence>
<keyword evidence="2" id="KW-1133">Transmembrane helix</keyword>
<evidence type="ECO:0000256" key="2">
    <source>
        <dbReference type="SAM" id="Phobius"/>
    </source>
</evidence>
<dbReference type="GeneID" id="13400739"/>
<dbReference type="OMA" id="CANTHTS"/>
<gene>
    <name evidence="3" type="ORF">MYCGRDRAFT_55860</name>
</gene>
<dbReference type="AlphaFoldDB" id="F9X356"/>
<keyword evidence="2" id="KW-0472">Membrane</keyword>
<evidence type="ECO:0000313" key="3">
    <source>
        <dbReference type="EMBL" id="EGP90112.1"/>
    </source>
</evidence>
<feature type="compositionally biased region" description="Gly residues" evidence="1">
    <location>
        <begin position="425"/>
        <end position="434"/>
    </location>
</feature>
<evidence type="ECO:0000256" key="1">
    <source>
        <dbReference type="SAM" id="MobiDB-lite"/>
    </source>
</evidence>
<feature type="transmembrane region" description="Helical" evidence="2">
    <location>
        <begin position="71"/>
        <end position="93"/>
    </location>
</feature>
<dbReference type="eggNOG" id="ENOG502RYBR">
    <property type="taxonomic scope" value="Eukaryota"/>
</dbReference>
<protein>
    <submittedName>
        <fullName evidence="3">Uncharacterized protein</fullName>
    </submittedName>
</protein>
<keyword evidence="2" id="KW-0812">Transmembrane</keyword>
<dbReference type="RefSeq" id="XP_003855136.1">
    <property type="nucleotide sequence ID" value="XM_003855088.1"/>
</dbReference>
<name>F9X356_ZYMTI</name>
<feature type="region of interest" description="Disordered" evidence="1">
    <location>
        <begin position="255"/>
        <end position="283"/>
    </location>
</feature>
<feature type="non-terminal residue" evidence="3">
    <location>
        <position position="434"/>
    </location>
</feature>
<sequence length="434" mass="46698">MPAVSPVSALNFLTARANDAASNASSTSAQGIQVVCAWPVSSQYGPSSRVLYYILICTCVFARKADWLRNACVGLALLLPVTAALHGIVLSAVHTDGAVDMDVYGAFQLCAIGVLAAPVAVRHSTTYFNDPGRNLIFVWTVVLLSGLISLAVEFYRINTTLCQNDNFGNPITSVRSFPYGNANCTFPRCSTEEGPFSPVRGGAANNIYIIPAPTRLTFRTATLLAAACCIPAILLLVSMWFKILESIWNSNDGVLHRHQTGPPSTDSPPSSDPPPEPKRSPIPHLIRSYGEPTFFTLTILTILLLGELNLFSPQVRYQQEPLGNIGQWSPLAGTILGIIGSLYLLLTQAITEEKHAPGGEGLGRRSARGAMEVGEWFGNVARKVFDDSEFRRGKAMGYPEVPGERERNPGLGDTISIYSPSIRRGSGGSDDSGR</sequence>
<proteinExistence type="predicted"/>
<feature type="compositionally biased region" description="Low complexity" evidence="1">
    <location>
        <begin position="415"/>
        <end position="424"/>
    </location>
</feature>
<feature type="transmembrane region" description="Helical" evidence="2">
    <location>
        <begin position="105"/>
        <end position="123"/>
    </location>
</feature>
<dbReference type="HOGENOM" id="CLU_020985_1_1_1"/>
<keyword evidence="4" id="KW-1185">Reference proteome</keyword>
<feature type="transmembrane region" description="Helical" evidence="2">
    <location>
        <begin position="325"/>
        <end position="346"/>
    </location>
</feature>
<dbReference type="OrthoDB" id="3021074at2759"/>
<feature type="transmembrane region" description="Helical" evidence="2">
    <location>
        <begin position="221"/>
        <end position="241"/>
    </location>
</feature>
<dbReference type="Proteomes" id="UP000008062">
    <property type="component" value="Chromosome 2"/>
</dbReference>
<dbReference type="STRING" id="336722.F9X356"/>